<dbReference type="FunFam" id="1.10.287.1170:FF:000001">
    <property type="entry name" value="Endo-1,3-beta-glucanase Engl1"/>
    <property type="match status" value="1"/>
</dbReference>
<evidence type="ECO:0000256" key="8">
    <source>
        <dbReference type="ARBA" id="ARBA00023326"/>
    </source>
</evidence>
<name>A0AAJ0CMN9_9HYPO</name>
<evidence type="ECO:0000256" key="7">
    <source>
        <dbReference type="ARBA" id="ARBA00023316"/>
    </source>
</evidence>
<keyword evidence="4 12" id="KW-0378">Hydrolase</keyword>
<keyword evidence="6 12" id="KW-0326">Glycosidase</keyword>
<keyword evidence="5" id="KW-0119">Carbohydrate metabolism</keyword>
<dbReference type="Pfam" id="PF17652">
    <property type="entry name" value="Glyco_hydro81C"/>
    <property type="match status" value="1"/>
</dbReference>
<dbReference type="Pfam" id="PF03639">
    <property type="entry name" value="Glyco_hydro_81"/>
    <property type="match status" value="1"/>
</dbReference>
<dbReference type="GO" id="GO:0009986">
    <property type="term" value="C:cell surface"/>
    <property type="evidence" value="ECO:0007669"/>
    <property type="project" value="TreeGrafter"/>
</dbReference>
<evidence type="ECO:0000256" key="5">
    <source>
        <dbReference type="ARBA" id="ARBA00023277"/>
    </source>
</evidence>
<evidence type="ECO:0000256" key="3">
    <source>
        <dbReference type="ARBA" id="ARBA00012780"/>
    </source>
</evidence>
<dbReference type="PANTHER" id="PTHR31983">
    <property type="entry name" value="ENDO-1,3(4)-BETA-GLUCANASE 1"/>
    <property type="match status" value="1"/>
</dbReference>
<evidence type="ECO:0000256" key="6">
    <source>
        <dbReference type="ARBA" id="ARBA00023295"/>
    </source>
</evidence>
<proteinExistence type="inferred from homology"/>
<dbReference type="Gene3D" id="1.10.287.1170">
    <property type="entry name" value="glycoside hydrolase family 81 endo-[beta] glucanase"/>
    <property type="match status" value="1"/>
</dbReference>
<evidence type="ECO:0000313" key="13">
    <source>
        <dbReference type="Proteomes" id="UP001251528"/>
    </source>
</evidence>
<dbReference type="Gene3D" id="2.70.98.30">
    <property type="entry name" value="Golgi alpha-mannosidase II, domain 4"/>
    <property type="match status" value="1"/>
</dbReference>
<dbReference type="GO" id="GO:0052861">
    <property type="term" value="F:endo-1,3(4)-beta-glucanase activity"/>
    <property type="evidence" value="ECO:0007669"/>
    <property type="project" value="InterPro"/>
</dbReference>
<keyword evidence="13" id="KW-1185">Reference proteome</keyword>
<dbReference type="PANTHER" id="PTHR31983:SF0">
    <property type="entry name" value="GLUCAN ENDO-1,3-BETA-D-GLUCOSIDASE 2"/>
    <property type="match status" value="1"/>
</dbReference>
<dbReference type="EMBL" id="JASWJB010000132">
    <property type="protein sequence ID" value="KAK2595427.1"/>
    <property type="molecule type" value="Genomic_DNA"/>
</dbReference>
<keyword evidence="7" id="KW-0961">Cell wall biogenesis/degradation</keyword>
<dbReference type="GO" id="GO:0071555">
    <property type="term" value="P:cell wall organization"/>
    <property type="evidence" value="ECO:0007669"/>
    <property type="project" value="UniProtKB-KW"/>
</dbReference>
<dbReference type="Proteomes" id="UP001251528">
    <property type="component" value="Unassembled WGS sequence"/>
</dbReference>
<feature type="domain" description="Glycosyl hydrolase family 81 C-terminal" evidence="11">
    <location>
        <begin position="508"/>
        <end position="857"/>
    </location>
</feature>
<dbReference type="AlphaFoldDB" id="A0AAJ0CMN9"/>
<dbReference type="PROSITE" id="PS52008">
    <property type="entry name" value="GH81"/>
    <property type="match status" value="1"/>
</dbReference>
<dbReference type="GO" id="GO:0000272">
    <property type="term" value="P:polysaccharide catabolic process"/>
    <property type="evidence" value="ECO:0007669"/>
    <property type="project" value="UniProtKB-KW"/>
</dbReference>
<dbReference type="InterPro" id="IPR040720">
    <property type="entry name" value="GH81_C"/>
</dbReference>
<feature type="domain" description="Glycosyl hydrolase family 81 N-terminal" evidence="10">
    <location>
        <begin position="179"/>
        <end position="500"/>
    </location>
</feature>
<sequence>MAKGYLNNIDCSKGRYCRTPVSKGSNSTDNWYKTQAYKTSTQTSEVGNTPLITVPTATLKYYIGRTLIKKPAAVSRTVNTESDVIPSGTVYILPSRSEACLRTQEIFETQLNISEKVTITPSSLRNSCFDPKGSRNPNTTVPATIQTRQNNTVMASQNIFDKPIDTKAPPSSIPTRDDHPVPRKGIQSREPLQTNKFYSNFFLGDQRAPSFTFPYSLSWAGGKGASASWGMACTHIDEHQRVFGKEKVNGASSYYLNPIGIQSMVMSAKELGRETTLSIDCMTAFSARVHLSMNNTASPAVSFPLVQGMAFIAAQYDGTVPLIQSGVYFKTVSRVTHDPKEHVTKYNFKLEDGTTWRLYAYRTKGEELDLKVINNGLAESKHAFHGTIQICKDPGSQGSEDLFDDGAGIYPTTVSLSGSATGKEGTYSFKFEKDGHQQGHLYMFALPHHISSFNGDTVKRIRRVQLQSPTKGIATLVKGTEWTMIEPHMPIDMDFAPWHPQKGSINQLSDKAKSTIRAAAAKEVSQNIIAQTNLDSMYFSGKALAKFATILYVVHELLEDKALEKTIMGQLKAAFGTFAANKQKYPLIHEVAWGGLVSSASYKTGDAGVDFGNTYYNDHHFHYGYHILAAATIGHIDPEWARANKDYVNLLVRDVANPSKEDKLFPTWRSFDWYHGHSWAHGLYAAADGKNQESSSEDMMCAYGLKMWGKVGKDPDLEMRGNLQLSILARSLQSYYLYKKENTIQPKQFIGNKVAGILFENKVDHTTYFDPSIEAIQGIHMIPLLPPSLYVRDETFVREEWEAYFSQGRVDEIRNAWKGIIYANYATVEPQKAWEFFTSKEFDPQWLDGGASLTWYMAYSAALGHL</sequence>
<dbReference type="GO" id="GO:0042973">
    <property type="term" value="F:glucan endo-1,3-beta-D-glucosidase activity"/>
    <property type="evidence" value="ECO:0007669"/>
    <property type="project" value="UniProtKB-EC"/>
</dbReference>
<comment type="catalytic activity">
    <reaction evidence="1">
        <text>Hydrolysis of (1-&gt;3)-beta-D-glucosidic linkages in (1-&gt;3)-beta-D-glucans.</text>
        <dbReference type="EC" id="3.2.1.39"/>
    </reaction>
</comment>
<evidence type="ECO:0000256" key="1">
    <source>
        <dbReference type="ARBA" id="ARBA00000382"/>
    </source>
</evidence>
<evidence type="ECO:0000259" key="10">
    <source>
        <dbReference type="Pfam" id="PF03639"/>
    </source>
</evidence>
<evidence type="ECO:0000259" key="11">
    <source>
        <dbReference type="Pfam" id="PF17652"/>
    </source>
</evidence>
<protein>
    <recommendedName>
        <fullName evidence="3">glucan endo-1,3-beta-D-glucosidase</fullName>
        <ecNumber evidence="3">3.2.1.39</ecNumber>
    </recommendedName>
</protein>
<dbReference type="InterPro" id="IPR005200">
    <property type="entry name" value="Endo-beta-glucanase"/>
</dbReference>
<keyword evidence="8" id="KW-0624">Polysaccharide degradation</keyword>
<feature type="region of interest" description="Disordered" evidence="9">
    <location>
        <begin position="163"/>
        <end position="186"/>
    </location>
</feature>
<reference evidence="12" key="1">
    <citation type="submission" date="2023-06" db="EMBL/GenBank/DDBJ databases">
        <title>Conoideocrella luteorostrata (Hypocreales: Clavicipitaceae), a potential biocontrol fungus for elongate hemlock scale in United States Christmas tree production areas.</title>
        <authorList>
            <person name="Barrett H."/>
            <person name="Lovett B."/>
            <person name="Macias A.M."/>
            <person name="Stajich J.E."/>
            <person name="Kasson M.T."/>
        </authorList>
    </citation>
    <scope>NUCLEOTIDE SEQUENCE</scope>
    <source>
        <strain evidence="12">ARSEF 14590</strain>
    </source>
</reference>
<dbReference type="EC" id="3.2.1.39" evidence="3"/>
<comment type="similarity">
    <text evidence="2">Belongs to the glycosyl hydrolase 81 family.</text>
</comment>
<dbReference type="Gene3D" id="1.20.5.420">
    <property type="entry name" value="Immunoglobulin FC, subunit C"/>
    <property type="match status" value="1"/>
</dbReference>
<organism evidence="12 13">
    <name type="scientific">Conoideocrella luteorostrata</name>
    <dbReference type="NCBI Taxonomy" id="1105319"/>
    <lineage>
        <taxon>Eukaryota</taxon>
        <taxon>Fungi</taxon>
        <taxon>Dikarya</taxon>
        <taxon>Ascomycota</taxon>
        <taxon>Pezizomycotina</taxon>
        <taxon>Sordariomycetes</taxon>
        <taxon>Hypocreomycetidae</taxon>
        <taxon>Hypocreales</taxon>
        <taxon>Clavicipitaceae</taxon>
        <taxon>Conoideocrella</taxon>
    </lineage>
</organism>
<evidence type="ECO:0000256" key="4">
    <source>
        <dbReference type="ARBA" id="ARBA00022801"/>
    </source>
</evidence>
<evidence type="ECO:0000313" key="12">
    <source>
        <dbReference type="EMBL" id="KAK2595427.1"/>
    </source>
</evidence>
<accession>A0AAJ0CMN9</accession>
<comment type="caution">
    <text evidence="12">The sequence shown here is derived from an EMBL/GenBank/DDBJ whole genome shotgun (WGS) entry which is preliminary data.</text>
</comment>
<evidence type="ECO:0000256" key="9">
    <source>
        <dbReference type="SAM" id="MobiDB-lite"/>
    </source>
</evidence>
<evidence type="ECO:0000256" key="2">
    <source>
        <dbReference type="ARBA" id="ARBA00010730"/>
    </source>
</evidence>
<gene>
    <name evidence="12" type="primary">ACF2</name>
    <name evidence="12" type="ORF">QQS21_006837</name>
</gene>
<dbReference type="InterPro" id="IPR040451">
    <property type="entry name" value="GH81_N"/>
</dbReference>